<comment type="caution">
    <text evidence="2">The sequence shown here is derived from an EMBL/GenBank/DDBJ whole genome shotgun (WGS) entry which is preliminary data.</text>
</comment>
<accession>A0A9P9EQK2</accession>
<sequence>MASAGLASQIGLLFISSAAGPAVRAQIKRPCPVCASPAARLLAGSLAAVQAPGKISSPVPNAWLCEERLEAGTSQRFSRFPQR</sequence>
<reference evidence="2" key="1">
    <citation type="journal article" date="2021" name="Nat. Commun.">
        <title>Genetic determinants of endophytism in the Arabidopsis root mycobiome.</title>
        <authorList>
            <person name="Mesny F."/>
            <person name="Miyauchi S."/>
            <person name="Thiergart T."/>
            <person name="Pickel B."/>
            <person name="Atanasova L."/>
            <person name="Karlsson M."/>
            <person name="Huettel B."/>
            <person name="Barry K.W."/>
            <person name="Haridas S."/>
            <person name="Chen C."/>
            <person name="Bauer D."/>
            <person name="Andreopoulos W."/>
            <person name="Pangilinan J."/>
            <person name="LaButti K."/>
            <person name="Riley R."/>
            <person name="Lipzen A."/>
            <person name="Clum A."/>
            <person name="Drula E."/>
            <person name="Henrissat B."/>
            <person name="Kohler A."/>
            <person name="Grigoriev I.V."/>
            <person name="Martin F.M."/>
            <person name="Hacquard S."/>
        </authorList>
    </citation>
    <scope>NUCLEOTIDE SEQUENCE</scope>
    <source>
        <strain evidence="2">MPI-CAGE-AT-0021</strain>
    </source>
</reference>
<evidence type="ECO:0000256" key="1">
    <source>
        <dbReference type="SAM" id="SignalP"/>
    </source>
</evidence>
<protein>
    <recommendedName>
        <fullName evidence="4">Secreted protein</fullName>
    </recommendedName>
</protein>
<evidence type="ECO:0000313" key="2">
    <source>
        <dbReference type="EMBL" id="KAH7144502.1"/>
    </source>
</evidence>
<dbReference type="Proteomes" id="UP000717696">
    <property type="component" value="Unassembled WGS sequence"/>
</dbReference>
<evidence type="ECO:0008006" key="4">
    <source>
        <dbReference type="Google" id="ProtNLM"/>
    </source>
</evidence>
<dbReference type="AlphaFoldDB" id="A0A9P9EQK2"/>
<feature type="signal peptide" evidence="1">
    <location>
        <begin position="1"/>
        <end position="25"/>
    </location>
</feature>
<feature type="chain" id="PRO_5040361910" description="Secreted protein" evidence="1">
    <location>
        <begin position="26"/>
        <end position="83"/>
    </location>
</feature>
<name>A0A9P9EQK2_9HYPO</name>
<gene>
    <name evidence="2" type="ORF">B0J13DRAFT_555393</name>
</gene>
<keyword evidence="1" id="KW-0732">Signal</keyword>
<organism evidence="2 3">
    <name type="scientific">Dactylonectria estremocensis</name>
    <dbReference type="NCBI Taxonomy" id="1079267"/>
    <lineage>
        <taxon>Eukaryota</taxon>
        <taxon>Fungi</taxon>
        <taxon>Dikarya</taxon>
        <taxon>Ascomycota</taxon>
        <taxon>Pezizomycotina</taxon>
        <taxon>Sordariomycetes</taxon>
        <taxon>Hypocreomycetidae</taxon>
        <taxon>Hypocreales</taxon>
        <taxon>Nectriaceae</taxon>
        <taxon>Dactylonectria</taxon>
    </lineage>
</organism>
<proteinExistence type="predicted"/>
<evidence type="ECO:0000313" key="3">
    <source>
        <dbReference type="Proteomes" id="UP000717696"/>
    </source>
</evidence>
<dbReference type="EMBL" id="JAGMUU010000010">
    <property type="protein sequence ID" value="KAH7144502.1"/>
    <property type="molecule type" value="Genomic_DNA"/>
</dbReference>
<keyword evidence="3" id="KW-1185">Reference proteome</keyword>